<dbReference type="eggNOG" id="COG2814">
    <property type="taxonomic scope" value="Bacteria"/>
</dbReference>
<dbReference type="Pfam" id="PF06779">
    <property type="entry name" value="MFS_4"/>
    <property type="match status" value="1"/>
</dbReference>
<feature type="transmembrane region" description="Helical" evidence="1">
    <location>
        <begin position="5"/>
        <end position="22"/>
    </location>
</feature>
<keyword evidence="1" id="KW-1133">Transmembrane helix</keyword>
<dbReference type="PANTHER" id="PTHR23537:SF1">
    <property type="entry name" value="SUGAR TRANSPORTER"/>
    <property type="match status" value="1"/>
</dbReference>
<evidence type="ECO:0000256" key="1">
    <source>
        <dbReference type="SAM" id="Phobius"/>
    </source>
</evidence>
<dbReference type="PATRIC" id="fig|1316936.3.peg.2153"/>
<accession>S9TGP1</accession>
<keyword evidence="1" id="KW-0812">Transmembrane</keyword>
<dbReference type="AlphaFoldDB" id="S9TGP1"/>
<sequence length="376" mass="38952">MAIRFVAWSALAVAMGIGRFAFTPMLPLMIRDGSLGLDASPWLAAVNYFGYLVGALTAGRLPFSPAQTAKISLVGIVLTTAAMGLVSAFPAWLLLRGLAGVLSGWALVGVSAWSLYELARVERPHHAAYVYAGVGSGIALAGLFCVAAAGSGASSASLWLELGALALVGVAAPLHLLHGGPGPIPPHAASQHRDTGESKLLIVCYGVFGFGYILPATYLPTLARQMIDDPRLFGLVWPVFGLAAALSTLCAGRRWIQSNRLRAWALCHIAMAIGAALPGLWINPATLVASAVLIGGTFMVITMLGMQEARLRAPDHAAAALGRMTAAFAFGQLAGPLVLSAAPSGSLHLGLQVAALALLLTAAPLWLLSQRNRTSP</sequence>
<dbReference type="SUPFAM" id="SSF103473">
    <property type="entry name" value="MFS general substrate transporter"/>
    <property type="match status" value="1"/>
</dbReference>
<name>S9TGP1_MAGFU</name>
<feature type="transmembrane region" description="Helical" evidence="1">
    <location>
        <begin position="128"/>
        <end position="150"/>
    </location>
</feature>
<feature type="transmembrane region" description="Helical" evidence="1">
    <location>
        <begin position="287"/>
        <end position="306"/>
    </location>
</feature>
<feature type="transmembrane region" description="Helical" evidence="1">
    <location>
        <begin position="156"/>
        <end position="179"/>
    </location>
</feature>
<dbReference type="PANTHER" id="PTHR23537">
    <property type="match status" value="1"/>
</dbReference>
<feature type="transmembrane region" description="Helical" evidence="1">
    <location>
        <begin position="318"/>
        <end position="339"/>
    </location>
</feature>
<feature type="transmembrane region" description="Helical" evidence="1">
    <location>
        <begin position="98"/>
        <end position="116"/>
    </location>
</feature>
<proteinExistence type="predicted"/>
<protein>
    <submittedName>
        <fullName evidence="2">Transporter</fullName>
    </submittedName>
</protein>
<dbReference type="Proteomes" id="UP000015350">
    <property type="component" value="Unassembled WGS sequence"/>
</dbReference>
<feature type="transmembrane region" description="Helical" evidence="1">
    <location>
        <begin position="345"/>
        <end position="368"/>
    </location>
</feature>
<evidence type="ECO:0000313" key="2">
    <source>
        <dbReference type="EMBL" id="EPY01456.1"/>
    </source>
</evidence>
<evidence type="ECO:0000313" key="3">
    <source>
        <dbReference type="Proteomes" id="UP000015350"/>
    </source>
</evidence>
<feature type="transmembrane region" description="Helical" evidence="1">
    <location>
        <begin position="200"/>
        <end position="220"/>
    </location>
</feature>
<dbReference type="InterPro" id="IPR010645">
    <property type="entry name" value="MFS_4"/>
</dbReference>
<keyword evidence="1" id="KW-0472">Membrane</keyword>
<comment type="caution">
    <text evidence="2">The sequence shown here is derived from an EMBL/GenBank/DDBJ whole genome shotgun (WGS) entry which is preliminary data.</text>
</comment>
<reference evidence="2 3" key="1">
    <citation type="submission" date="2013-04" db="EMBL/GenBank/DDBJ databases">
        <authorList>
            <person name="Kuznetsov B."/>
            <person name="Ivanovsky R."/>
        </authorList>
    </citation>
    <scope>NUCLEOTIDE SEQUENCE [LARGE SCALE GENOMIC DNA]</scope>
    <source>
        <strain evidence="2 3">MGU-K5</strain>
    </source>
</reference>
<dbReference type="Gene3D" id="1.20.1250.20">
    <property type="entry name" value="MFS general substrate transporter like domains"/>
    <property type="match status" value="2"/>
</dbReference>
<gene>
    <name evidence="2" type="ORF">K678_10801</name>
</gene>
<dbReference type="InterPro" id="IPR036259">
    <property type="entry name" value="MFS_trans_sf"/>
</dbReference>
<feature type="transmembrane region" description="Helical" evidence="1">
    <location>
        <begin position="71"/>
        <end position="92"/>
    </location>
</feature>
<dbReference type="EMBL" id="AQPH01000039">
    <property type="protein sequence ID" value="EPY01456.1"/>
    <property type="molecule type" value="Genomic_DNA"/>
</dbReference>
<dbReference type="STRING" id="1316936.K678_10801"/>
<feature type="transmembrane region" description="Helical" evidence="1">
    <location>
        <begin position="42"/>
        <end position="59"/>
    </location>
</feature>
<organism evidence="2 3">
    <name type="scientific">Magnetospirillum fulvum MGU-K5</name>
    <dbReference type="NCBI Taxonomy" id="1316936"/>
    <lineage>
        <taxon>Bacteria</taxon>
        <taxon>Pseudomonadati</taxon>
        <taxon>Pseudomonadota</taxon>
        <taxon>Alphaproteobacteria</taxon>
        <taxon>Rhodospirillales</taxon>
        <taxon>Rhodospirillaceae</taxon>
        <taxon>Magnetospirillum</taxon>
    </lineage>
</organism>
<feature type="transmembrane region" description="Helical" evidence="1">
    <location>
        <begin position="232"/>
        <end position="251"/>
    </location>
</feature>
<feature type="transmembrane region" description="Helical" evidence="1">
    <location>
        <begin position="263"/>
        <end position="281"/>
    </location>
</feature>
<dbReference type="GO" id="GO:0005886">
    <property type="term" value="C:plasma membrane"/>
    <property type="evidence" value="ECO:0007669"/>
    <property type="project" value="TreeGrafter"/>
</dbReference>